<comment type="caution">
    <text evidence="2">The sequence shown here is derived from an EMBL/GenBank/DDBJ whole genome shotgun (WGS) entry which is preliminary data.</text>
</comment>
<name>U4R2R3_9FIRM</name>
<dbReference type="PANTHER" id="PTHR33169:SF14">
    <property type="entry name" value="TRANSCRIPTIONAL REGULATOR RV3488"/>
    <property type="match status" value="1"/>
</dbReference>
<dbReference type="InterPro" id="IPR036390">
    <property type="entry name" value="WH_DNA-bd_sf"/>
</dbReference>
<dbReference type="InterPro" id="IPR005149">
    <property type="entry name" value="Tscrpt_reg_PadR_N"/>
</dbReference>
<sequence>MDAKLISEMNRGYLQLIVLECLCEPIHGYGLIKKLRDIGYDSVEANTLYPLLCRFEKNGWASSEWTLNDGQPQKKYTITAEGISVRTQLNEIWKKQCDIMMKVKGRMYDE</sequence>
<dbReference type="PATRIC" id="fig|1330534.3.peg.1637"/>
<reference evidence="2 3" key="1">
    <citation type="journal article" date="2013" name="Genome Announc.">
        <title>Draft Genome Sequence of the Cellulolytic Bacterium Clostridium papyrosolvens C7 (ATCC 700395).</title>
        <authorList>
            <person name="Zepeda V."/>
            <person name="Dassa B."/>
            <person name="Borovok I."/>
            <person name="Lamed R."/>
            <person name="Bayer E.A."/>
            <person name="Cate J.H."/>
        </authorList>
    </citation>
    <scope>NUCLEOTIDE SEQUENCE [LARGE SCALE GENOMIC DNA]</scope>
    <source>
        <strain evidence="2 3">C7</strain>
    </source>
</reference>
<protein>
    <submittedName>
        <fullName evidence="2">PadR family transcriptional regulator</fullName>
    </submittedName>
</protein>
<dbReference type="InterPro" id="IPR052509">
    <property type="entry name" value="Metal_resp_DNA-bind_regulator"/>
</dbReference>
<dbReference type="RefSeq" id="WP_020815191.1">
    <property type="nucleotide sequence ID" value="NZ_ATAY01000026.1"/>
</dbReference>
<organism evidence="2 3">
    <name type="scientific">Ruminiclostridium papyrosolvens C7</name>
    <dbReference type="NCBI Taxonomy" id="1330534"/>
    <lineage>
        <taxon>Bacteria</taxon>
        <taxon>Bacillati</taxon>
        <taxon>Bacillota</taxon>
        <taxon>Clostridia</taxon>
        <taxon>Eubacteriales</taxon>
        <taxon>Oscillospiraceae</taxon>
        <taxon>Ruminiclostridium</taxon>
    </lineage>
</organism>
<evidence type="ECO:0000313" key="3">
    <source>
        <dbReference type="Proteomes" id="UP000016860"/>
    </source>
</evidence>
<dbReference type="OrthoDB" id="9808017at2"/>
<proteinExistence type="predicted"/>
<dbReference type="AlphaFoldDB" id="U4R2R3"/>
<dbReference type="Gene3D" id="1.10.10.10">
    <property type="entry name" value="Winged helix-like DNA-binding domain superfamily/Winged helix DNA-binding domain"/>
    <property type="match status" value="1"/>
</dbReference>
<accession>U4R2R3</accession>
<dbReference type="EMBL" id="ATAY01000026">
    <property type="protein sequence ID" value="EPR12476.1"/>
    <property type="molecule type" value="Genomic_DNA"/>
</dbReference>
<dbReference type="Pfam" id="PF03551">
    <property type="entry name" value="PadR"/>
    <property type="match status" value="1"/>
</dbReference>
<dbReference type="STRING" id="1330534.L323_08190"/>
<evidence type="ECO:0000313" key="2">
    <source>
        <dbReference type="EMBL" id="EPR12476.1"/>
    </source>
</evidence>
<dbReference type="PANTHER" id="PTHR33169">
    <property type="entry name" value="PADR-FAMILY TRANSCRIPTIONAL REGULATOR"/>
    <property type="match status" value="1"/>
</dbReference>
<dbReference type="SUPFAM" id="SSF46785">
    <property type="entry name" value="Winged helix' DNA-binding domain"/>
    <property type="match status" value="1"/>
</dbReference>
<dbReference type="InterPro" id="IPR036388">
    <property type="entry name" value="WH-like_DNA-bd_sf"/>
</dbReference>
<gene>
    <name evidence="2" type="ORF">L323_08190</name>
</gene>
<evidence type="ECO:0000259" key="1">
    <source>
        <dbReference type="Pfam" id="PF03551"/>
    </source>
</evidence>
<dbReference type="Proteomes" id="UP000016860">
    <property type="component" value="Unassembled WGS sequence"/>
</dbReference>
<feature type="domain" description="Transcription regulator PadR N-terminal" evidence="1">
    <location>
        <begin position="23"/>
        <end position="83"/>
    </location>
</feature>